<dbReference type="Pfam" id="PF01074">
    <property type="entry name" value="Glyco_hydro_38N"/>
    <property type="match status" value="1"/>
</dbReference>
<keyword evidence="7" id="KW-1185">Reference proteome</keyword>
<feature type="domain" description="Glycoside hydrolase family 38 central" evidence="5">
    <location>
        <begin position="528"/>
        <end position="607"/>
    </location>
</feature>
<evidence type="ECO:0000259" key="5">
    <source>
        <dbReference type="SMART" id="SM00872"/>
    </source>
</evidence>
<dbReference type="Pfam" id="PF07748">
    <property type="entry name" value="Glyco_hydro_38C"/>
    <property type="match status" value="1"/>
</dbReference>
<dbReference type="InterPro" id="IPR011330">
    <property type="entry name" value="Glyco_hydro/deAcase_b/a-brl"/>
</dbReference>
<protein>
    <submittedName>
        <fullName evidence="6">Alpha-mannosidase</fullName>
    </submittedName>
</protein>
<dbReference type="InterPro" id="IPR015341">
    <property type="entry name" value="Glyco_hydro_38_cen"/>
</dbReference>
<dbReference type="InterPro" id="IPR054723">
    <property type="entry name" value="Ams1-like_N"/>
</dbReference>
<dbReference type="Proteomes" id="UP001589748">
    <property type="component" value="Unassembled WGS sequence"/>
</dbReference>
<dbReference type="InterPro" id="IPR037094">
    <property type="entry name" value="Glyco_hydro_38_cen_sf"/>
</dbReference>
<comment type="similarity">
    <text evidence="1">Belongs to the glycosyl hydrolase 38 family.</text>
</comment>
<dbReference type="RefSeq" id="WP_380136197.1">
    <property type="nucleotide sequence ID" value="NZ_JBHLUI010000006.1"/>
</dbReference>
<keyword evidence="4" id="KW-0326">Glycosidase</keyword>
<evidence type="ECO:0000256" key="1">
    <source>
        <dbReference type="ARBA" id="ARBA00009792"/>
    </source>
</evidence>
<reference evidence="6 7" key="1">
    <citation type="submission" date="2024-09" db="EMBL/GenBank/DDBJ databases">
        <authorList>
            <person name="Sun Q."/>
            <person name="Mori K."/>
        </authorList>
    </citation>
    <scope>NUCLEOTIDE SEQUENCE [LARGE SCALE GENOMIC DNA]</scope>
    <source>
        <strain evidence="6 7">TISTR 1856</strain>
    </source>
</reference>
<comment type="caution">
    <text evidence="6">The sequence shown here is derived from an EMBL/GenBank/DDBJ whole genome shotgun (WGS) entry which is preliminary data.</text>
</comment>
<keyword evidence="2" id="KW-0479">Metal-binding</keyword>
<accession>A0ABV5LN58</accession>
<dbReference type="SUPFAM" id="SSF88688">
    <property type="entry name" value="Families 57/38 glycoside transferase middle domain"/>
    <property type="match status" value="1"/>
</dbReference>
<evidence type="ECO:0000313" key="7">
    <source>
        <dbReference type="Proteomes" id="UP001589748"/>
    </source>
</evidence>
<dbReference type="InterPro" id="IPR011013">
    <property type="entry name" value="Gal_mutarotase_sf_dom"/>
</dbReference>
<sequence length="1040" mass="113401">MHDDRSLVEGRVKRVLSHRIRPAVHSHRTPLTLQAWVVPRSEGTAGEPVPVADALQALAAEEFGEFSVGTSWGQPWSTTWVRAQGEIPAEWAGKRVEAHFDLGFIGDWPGNQAEALVHSIDGIPIKGVAPDNQVVPVSRVAYGGETVDLLLEMAANPDILADDMRPTPLGDKATAGEKHLYTMKIADLVVLDEEVWGLAVDMECLDDLMRHLPEKEPRRFEIARALDRAVDALDLDDISGTAADARAELRDVLSSPANRSAHTLSSVGHAHIDSAWLWPLRETKRKTSRTFANVTALAQEYPEFVFACSQAQQYAWVKERSPEIYARMQESARNGQWVPVGGMWVEADGNLPGGEALVRQFVTGKSFFREEFDVDCQGVWLPDSFGYSGAYPQIAKLAGMQWFLTQKISWNQTNAFPHHTFRWEGIDGSQIFTHFPPVDTYNAIFSAEELVHAVDNYSEKGRGTRSLAPFGHGDGGGGPTREMMERARRFADLEGAPKVTVQDPNQFFADAEAEYPEPPVWSGELYLELHRATYTSQARTKAGNRRSEHLLREAELLCTTAALNAEGYAYPHAELDRIWKIVLLHQFHDILPGSSIAWVHKEAEATYAQVAADLLAVVTEAMAALGTGTPVVLNPAGHERTEVVENSAGELVRVTVPGSGAAPLTAPGQAAPATPVTATPAEGGFVLANGRITVTVDADGLLRSVVDETAGREVIAPGTRGNLLQLHTDFPNNWDAWDVDQHYRNRVVDLTDADEVTLVASSDLLVRVRVARSFRRSTVVQEYTLRAGSDRLDVRTEIDWHEQDKFLKAAFPLDLHAAVSSSEIQFGHVQRATHTNTSWDYARFETAMHRWVHVGEPGYGVAVVNDATYGHDTTRSARPEGGSTTTVRLSLVRGPQCPDPQADQGRHVMSYALVPGASIADAVRTGYEVNLPLRVVDGPATPPPAPVTVTGDGATLEAVKLAEDGSGDVVVRLYESWGARAQGRLETSFAIGSAVVTDLLEDPATPGSAAALGRADLQADGSVTFALRPFQILTLRLTRA</sequence>
<dbReference type="EMBL" id="JBHMDM010000001">
    <property type="protein sequence ID" value="MFB9375521.1"/>
    <property type="molecule type" value="Genomic_DNA"/>
</dbReference>
<dbReference type="InterPro" id="IPR041147">
    <property type="entry name" value="GH38_C"/>
</dbReference>
<dbReference type="Gene3D" id="1.20.1270.50">
    <property type="entry name" value="Glycoside hydrolase family 38, central domain"/>
    <property type="match status" value="1"/>
</dbReference>
<keyword evidence="3" id="KW-0378">Hydrolase</keyword>
<dbReference type="Pfam" id="PF09261">
    <property type="entry name" value="Alpha-mann_mid"/>
    <property type="match status" value="1"/>
</dbReference>
<proteinExistence type="inferred from homology"/>
<gene>
    <name evidence="6" type="ORF">ACFFVI_00925</name>
</gene>
<dbReference type="PANTHER" id="PTHR46017">
    <property type="entry name" value="ALPHA-MANNOSIDASE 2C1"/>
    <property type="match status" value="1"/>
</dbReference>
<dbReference type="Pfam" id="PF22907">
    <property type="entry name" value="Ams1-like_1st"/>
    <property type="match status" value="1"/>
</dbReference>
<dbReference type="CDD" id="cd10789">
    <property type="entry name" value="GH38N_AMII_ER_cytosolic"/>
    <property type="match status" value="1"/>
</dbReference>
<dbReference type="InterPro" id="IPR027291">
    <property type="entry name" value="Glyco_hydro_38_N_sf"/>
</dbReference>
<dbReference type="PANTHER" id="PTHR46017:SF1">
    <property type="entry name" value="ALPHA-MANNOSIDASE 2C1"/>
    <property type="match status" value="1"/>
</dbReference>
<evidence type="ECO:0000256" key="4">
    <source>
        <dbReference type="ARBA" id="ARBA00023295"/>
    </source>
</evidence>
<dbReference type="InterPro" id="IPR011682">
    <property type="entry name" value="Glyco_hydro_38_C"/>
</dbReference>
<dbReference type="InterPro" id="IPR000602">
    <property type="entry name" value="Glyco_hydro_38_N"/>
</dbReference>
<evidence type="ECO:0000256" key="2">
    <source>
        <dbReference type="ARBA" id="ARBA00022723"/>
    </source>
</evidence>
<dbReference type="Gene3D" id="2.70.98.30">
    <property type="entry name" value="Golgi alpha-mannosidase II, domain 4"/>
    <property type="match status" value="1"/>
</dbReference>
<dbReference type="Gene3D" id="3.20.110.10">
    <property type="entry name" value="Glycoside hydrolase 38, N terminal domain"/>
    <property type="match status" value="1"/>
</dbReference>
<evidence type="ECO:0000313" key="6">
    <source>
        <dbReference type="EMBL" id="MFB9375521.1"/>
    </source>
</evidence>
<dbReference type="SUPFAM" id="SSF88713">
    <property type="entry name" value="Glycoside hydrolase/deacetylase"/>
    <property type="match status" value="1"/>
</dbReference>
<dbReference type="SUPFAM" id="SSF74650">
    <property type="entry name" value="Galactose mutarotase-like"/>
    <property type="match status" value="1"/>
</dbReference>
<dbReference type="InterPro" id="IPR028995">
    <property type="entry name" value="Glyco_hydro_57/38_cen_sf"/>
</dbReference>
<dbReference type="SMART" id="SM00872">
    <property type="entry name" value="Alpha-mann_mid"/>
    <property type="match status" value="1"/>
</dbReference>
<organism evidence="6 7">
    <name type="scientific">Kineococcus gynurae</name>
    <dbReference type="NCBI Taxonomy" id="452979"/>
    <lineage>
        <taxon>Bacteria</taxon>
        <taxon>Bacillati</taxon>
        <taxon>Actinomycetota</taxon>
        <taxon>Actinomycetes</taxon>
        <taxon>Kineosporiales</taxon>
        <taxon>Kineosporiaceae</taxon>
        <taxon>Kineococcus</taxon>
    </lineage>
</organism>
<evidence type="ECO:0000256" key="3">
    <source>
        <dbReference type="ARBA" id="ARBA00022801"/>
    </source>
</evidence>
<name>A0ABV5LN58_9ACTN</name>
<dbReference type="Pfam" id="PF17677">
    <property type="entry name" value="Glyco_hydro38C2"/>
    <property type="match status" value="1"/>
</dbReference>